<organism evidence="1 2">
    <name type="scientific">Raphanus sativus</name>
    <name type="common">Radish</name>
    <name type="synonym">Raphanus raphanistrum var. sativus</name>
    <dbReference type="NCBI Taxonomy" id="3726"/>
    <lineage>
        <taxon>Eukaryota</taxon>
        <taxon>Viridiplantae</taxon>
        <taxon>Streptophyta</taxon>
        <taxon>Embryophyta</taxon>
        <taxon>Tracheophyta</taxon>
        <taxon>Spermatophyta</taxon>
        <taxon>Magnoliopsida</taxon>
        <taxon>eudicotyledons</taxon>
        <taxon>Gunneridae</taxon>
        <taxon>Pentapetalae</taxon>
        <taxon>rosids</taxon>
        <taxon>malvids</taxon>
        <taxon>Brassicales</taxon>
        <taxon>Brassicaceae</taxon>
        <taxon>Brassiceae</taxon>
        <taxon>Raphanus</taxon>
    </lineage>
</organism>
<dbReference type="PANTHER" id="PTHR34146">
    <property type="entry name" value="POLYNUCLEOTIDYL TRANSFERASE, RIBONUCLEASE H-LIKE SUPERFAMILY PROTEIN-RELATED"/>
    <property type="match status" value="1"/>
</dbReference>
<dbReference type="KEGG" id="rsz:130509892"/>
<evidence type="ECO:0000313" key="2">
    <source>
        <dbReference type="RefSeq" id="XP_056862182.1"/>
    </source>
</evidence>
<evidence type="ECO:0000313" key="1">
    <source>
        <dbReference type="Proteomes" id="UP000504610"/>
    </source>
</evidence>
<dbReference type="RefSeq" id="XP_056862182.1">
    <property type="nucleotide sequence ID" value="XM_057006202.1"/>
</dbReference>
<reference evidence="2" key="2">
    <citation type="submission" date="2025-08" db="UniProtKB">
        <authorList>
            <consortium name="RefSeq"/>
        </authorList>
    </citation>
    <scope>IDENTIFICATION</scope>
    <source>
        <tissue evidence="2">Leaf</tissue>
    </source>
</reference>
<dbReference type="Proteomes" id="UP000504610">
    <property type="component" value="Chromosome 3"/>
</dbReference>
<keyword evidence="1" id="KW-1185">Reference proteome</keyword>
<proteinExistence type="predicted"/>
<dbReference type="AlphaFoldDB" id="A0A9W3DE77"/>
<dbReference type="OrthoDB" id="1109492at2759"/>
<gene>
    <name evidence="2" type="primary">LOC130509892</name>
</gene>
<accession>A0A9W3DE77</accession>
<dbReference type="GeneID" id="130509892"/>
<sequence>MNFLFWRRKEVAPMSPQFDTFPWICWYIWKARNDKLFNGKVVSPMDTLQHASLEAECWRKANEEEEVEEELVDSLTMEMETAPSWTSRIPTCQIDASWIANGSVNGLGWSFKDHMGSEFFGLRACRRTLSALHAEMEGLL</sequence>
<dbReference type="PANTHER" id="PTHR34146:SF3">
    <property type="entry name" value="POLYNUCLEOTIDYL TRANSFERASE, RIBONUCLEASE H-LIKE SUPERFAMILY PROTEIN"/>
    <property type="match status" value="1"/>
</dbReference>
<name>A0A9W3DE77_RAPSA</name>
<protein>
    <submittedName>
        <fullName evidence="2">Uncharacterized protein LOC130509892</fullName>
    </submittedName>
</protein>
<reference evidence="1" key="1">
    <citation type="journal article" date="2019" name="Database">
        <title>The radish genome database (RadishGD): an integrated information resource for radish genomics.</title>
        <authorList>
            <person name="Yu H.J."/>
            <person name="Baek S."/>
            <person name="Lee Y.J."/>
            <person name="Cho A."/>
            <person name="Mun J.H."/>
        </authorList>
    </citation>
    <scope>NUCLEOTIDE SEQUENCE [LARGE SCALE GENOMIC DNA]</scope>
    <source>
        <strain evidence="1">cv. WK10039</strain>
    </source>
</reference>